<reference evidence="1" key="3">
    <citation type="submission" date="2020-02" db="EMBL/GenBank/DDBJ databases">
        <authorList>
            <person name="Sarangi A.N."/>
            <person name="Ghosh S."/>
            <person name="Mukherjee M."/>
            <person name="Tripathy S."/>
        </authorList>
    </citation>
    <scope>NUCLEOTIDE SEQUENCE</scope>
    <source>
        <strain evidence="1">BDU141951</strain>
    </source>
</reference>
<reference evidence="1" key="1">
    <citation type="submission" date="2014-11" db="EMBL/GenBank/DDBJ databases">
        <authorList>
            <person name="Malar M.C."/>
            <person name="Sen D."/>
            <person name="Tripathy S."/>
        </authorList>
    </citation>
    <scope>NUCLEOTIDE SEQUENCE</scope>
    <source>
        <strain evidence="1">BDU141951</strain>
    </source>
</reference>
<protein>
    <submittedName>
        <fullName evidence="1">DUF2862 domain-containing protein</fullName>
    </submittedName>
</protein>
<proteinExistence type="predicted"/>
<evidence type="ECO:0000313" key="1">
    <source>
        <dbReference type="EMBL" id="NEV70164.1"/>
    </source>
</evidence>
<name>A0A0C1YL07_9CYAN</name>
<dbReference type="InterPro" id="IPR021291">
    <property type="entry name" value="Tsr0524-like"/>
</dbReference>
<comment type="caution">
    <text evidence="1">The sequence shown here is derived from an EMBL/GenBank/DDBJ whole genome shotgun (WGS) entry which is preliminary data.</text>
</comment>
<dbReference type="AlphaFoldDB" id="A0A0C1YL07"/>
<gene>
    <name evidence="1" type="ORF">QQ91_024045</name>
</gene>
<dbReference type="Pfam" id="PF11061">
    <property type="entry name" value="Tsr0524-like"/>
    <property type="match status" value="1"/>
</dbReference>
<accession>A0A0C1YL07</accession>
<sequence>MALEIGQQVKVLRLRDRVSPDVAERLGKTGVIRQFRMVDGSGVGVVVEFDGNYSTWFFEDELSPVQ</sequence>
<reference evidence="1" key="2">
    <citation type="journal article" date="2015" name="Genome Announc.">
        <title>Draft Genome Sequence of Filamentous Marine Cyanobacterium Lyngbya confervoides Strain BDU141951.</title>
        <authorList>
            <person name="Chandrababunaidu M.M."/>
            <person name="Sen D."/>
            <person name="Tripathy S."/>
        </authorList>
    </citation>
    <scope>NUCLEOTIDE SEQUENCE</scope>
    <source>
        <strain evidence="1">BDU141951</strain>
    </source>
</reference>
<dbReference type="EMBL" id="JTHE02000003">
    <property type="protein sequence ID" value="NEV70164.1"/>
    <property type="molecule type" value="Genomic_DNA"/>
</dbReference>
<organism evidence="1">
    <name type="scientific">Lyngbya confervoides BDU141951</name>
    <dbReference type="NCBI Taxonomy" id="1574623"/>
    <lineage>
        <taxon>Bacteria</taxon>
        <taxon>Bacillati</taxon>
        <taxon>Cyanobacteriota</taxon>
        <taxon>Cyanophyceae</taxon>
        <taxon>Oscillatoriophycideae</taxon>
        <taxon>Oscillatoriales</taxon>
        <taxon>Microcoleaceae</taxon>
        <taxon>Lyngbya</taxon>
    </lineage>
</organism>